<name>A0A0L6JRZ1_9FIRM</name>
<reference evidence="2" key="1">
    <citation type="submission" date="2015-07" db="EMBL/GenBank/DDBJ databases">
        <title>Near-Complete Genome Sequence of the Cellulolytic Bacterium Bacteroides (Pseudobacteroides) cellulosolvens ATCC 35603.</title>
        <authorList>
            <person name="Dassa B."/>
            <person name="Utturkar S.M."/>
            <person name="Klingeman D.M."/>
            <person name="Hurt R.A."/>
            <person name="Keller M."/>
            <person name="Xu J."/>
            <person name="Reddy Y.H.K."/>
            <person name="Borovok I."/>
            <person name="Grinberg I.R."/>
            <person name="Lamed R."/>
            <person name="Zhivin O."/>
            <person name="Bayer E.A."/>
            <person name="Brown S.D."/>
        </authorList>
    </citation>
    <scope>NUCLEOTIDE SEQUENCE [LARGE SCALE GENOMIC DNA]</scope>
    <source>
        <strain evidence="2">DSM 2933</strain>
    </source>
</reference>
<keyword evidence="2" id="KW-1185">Reference proteome</keyword>
<dbReference type="Proteomes" id="UP000036923">
    <property type="component" value="Unassembled WGS sequence"/>
</dbReference>
<evidence type="ECO:0000313" key="2">
    <source>
        <dbReference type="Proteomes" id="UP000036923"/>
    </source>
</evidence>
<dbReference type="EMBL" id="LGTC01000001">
    <property type="protein sequence ID" value="KNY28606.1"/>
    <property type="molecule type" value="Genomic_DNA"/>
</dbReference>
<proteinExistence type="predicted"/>
<comment type="caution">
    <text evidence="1">The sequence shown here is derived from an EMBL/GenBank/DDBJ whole genome shotgun (WGS) entry which is preliminary data.</text>
</comment>
<dbReference type="AlphaFoldDB" id="A0A0L6JRZ1"/>
<dbReference type="eggNOG" id="ENOG5033KIE">
    <property type="taxonomic scope" value="Bacteria"/>
</dbReference>
<sequence>MEDNNNELIYNMDLDSTLEELSKGLKADETLVLDIEDDSQNQTDVIYDTLVLKGYSVIRNFIKGKSIIIVNKNKNLYI</sequence>
<accession>A0A0L6JRZ1</accession>
<evidence type="ECO:0000313" key="1">
    <source>
        <dbReference type="EMBL" id="KNY28606.1"/>
    </source>
</evidence>
<protein>
    <submittedName>
        <fullName evidence="1">Uncharacterized protein</fullName>
    </submittedName>
</protein>
<gene>
    <name evidence="1" type="ORF">Bccel_3880</name>
</gene>
<organism evidence="1 2">
    <name type="scientific">Pseudobacteroides cellulosolvens ATCC 35603 = DSM 2933</name>
    <dbReference type="NCBI Taxonomy" id="398512"/>
    <lineage>
        <taxon>Bacteria</taxon>
        <taxon>Bacillati</taxon>
        <taxon>Bacillota</taxon>
        <taxon>Clostridia</taxon>
        <taxon>Eubacteriales</taxon>
        <taxon>Oscillospiraceae</taxon>
        <taxon>Pseudobacteroides</taxon>
    </lineage>
</organism>